<dbReference type="CDD" id="cd07762">
    <property type="entry name" value="CYTH-like_Pase_1"/>
    <property type="match status" value="1"/>
</dbReference>
<dbReference type="PIRSF" id="PIRSF012526">
    <property type="entry name" value="CYTH_UCP012526"/>
    <property type="match status" value="1"/>
</dbReference>
<organism evidence="2 3">
    <name type="scientific">Schinkia azotoformans MEV2011</name>
    <dbReference type="NCBI Taxonomy" id="1348973"/>
    <lineage>
        <taxon>Bacteria</taxon>
        <taxon>Bacillati</taxon>
        <taxon>Bacillota</taxon>
        <taxon>Bacilli</taxon>
        <taxon>Bacillales</taxon>
        <taxon>Bacillaceae</taxon>
        <taxon>Calidifontibacillus/Schinkia group</taxon>
        <taxon>Schinkia</taxon>
    </lineage>
</organism>
<protein>
    <submittedName>
        <fullName evidence="2">Adenylate cyclase</fullName>
    </submittedName>
</protein>
<accession>A0A072NN44</accession>
<dbReference type="GeneID" id="89467290"/>
<dbReference type="AlphaFoldDB" id="A0A072NN44"/>
<dbReference type="InterPro" id="IPR009195">
    <property type="entry name" value="Uncharacterised_YjbK"/>
</dbReference>
<dbReference type="RefSeq" id="WP_004431889.1">
    <property type="nucleotide sequence ID" value="NZ_JJRY01000008.1"/>
</dbReference>
<dbReference type="OrthoDB" id="384378at2"/>
<dbReference type="SMART" id="SM01118">
    <property type="entry name" value="CYTH"/>
    <property type="match status" value="1"/>
</dbReference>
<dbReference type="Gene3D" id="2.40.320.10">
    <property type="entry name" value="Hypothetical Protein Pfu-838710-001"/>
    <property type="match status" value="1"/>
</dbReference>
<evidence type="ECO:0000259" key="1">
    <source>
        <dbReference type="PROSITE" id="PS51707"/>
    </source>
</evidence>
<dbReference type="SUPFAM" id="SSF55154">
    <property type="entry name" value="CYTH-like phosphatases"/>
    <property type="match status" value="1"/>
</dbReference>
<dbReference type="Pfam" id="PF01928">
    <property type="entry name" value="CYTH"/>
    <property type="match status" value="1"/>
</dbReference>
<dbReference type="InterPro" id="IPR023577">
    <property type="entry name" value="CYTH_domain"/>
</dbReference>
<evidence type="ECO:0000313" key="3">
    <source>
        <dbReference type="Proteomes" id="UP000027936"/>
    </source>
</evidence>
<evidence type="ECO:0000313" key="2">
    <source>
        <dbReference type="EMBL" id="KEF38358.1"/>
    </source>
</evidence>
<reference evidence="2 3" key="1">
    <citation type="submission" date="2014-04" db="EMBL/GenBank/DDBJ databases">
        <title>Draft genome sequence of Bacillus azotoformans MEV2011, a (co-) denitrifying strain unable to grow in the presence of oxygen.</title>
        <authorList>
            <person name="Nielsen M."/>
            <person name="Schreiber L."/>
            <person name="Finster K."/>
            <person name="Schramm A."/>
        </authorList>
    </citation>
    <scope>NUCLEOTIDE SEQUENCE [LARGE SCALE GENOMIC DNA]</scope>
    <source>
        <strain evidence="2 3">MEV2011</strain>
    </source>
</reference>
<dbReference type="PATRIC" id="fig|1348973.3.peg.2318"/>
<dbReference type="InterPro" id="IPR033469">
    <property type="entry name" value="CYTH-like_dom_sf"/>
</dbReference>
<name>A0A072NN44_SCHAZ</name>
<gene>
    <name evidence="2" type="ORF">M670_02401</name>
</gene>
<sequence>MVQEIEIEFKNLLTKNEFELLMKEFNVTPKDFISQENYYFDTVNFSLRDKHSALRIRKKQDKYILTLKQPHEQGLLETHQELTEAQAFSLLNSEVTKMVDGTVKEAIATLGITPDELYYLGALKTDRIEIIDNDNILVLDHSFYLEHEDYELEYEVKDPVTGKEKFLKILKQNNIPLRTTKNKIQRFFELKGKKED</sequence>
<dbReference type="EMBL" id="JJRY01000008">
    <property type="protein sequence ID" value="KEF38358.1"/>
    <property type="molecule type" value="Genomic_DNA"/>
</dbReference>
<dbReference type="Proteomes" id="UP000027936">
    <property type="component" value="Unassembled WGS sequence"/>
</dbReference>
<comment type="caution">
    <text evidence="2">The sequence shown here is derived from an EMBL/GenBank/DDBJ whole genome shotgun (WGS) entry which is preliminary data.</text>
</comment>
<dbReference type="PROSITE" id="PS51707">
    <property type="entry name" value="CYTH"/>
    <property type="match status" value="1"/>
</dbReference>
<feature type="domain" description="CYTH" evidence="1">
    <location>
        <begin position="4"/>
        <end position="194"/>
    </location>
</feature>
<proteinExistence type="predicted"/>